<evidence type="ECO:0000256" key="2">
    <source>
        <dbReference type="ARBA" id="ARBA00005179"/>
    </source>
</evidence>
<gene>
    <name evidence="12" type="ORF">JR316_010466</name>
</gene>
<evidence type="ECO:0000256" key="6">
    <source>
        <dbReference type="ARBA" id="ARBA00023002"/>
    </source>
</evidence>
<evidence type="ECO:0000256" key="7">
    <source>
        <dbReference type="ARBA" id="ARBA00023004"/>
    </source>
</evidence>
<proteinExistence type="inferred from homology"/>
<keyword evidence="8 10" id="KW-0503">Monooxygenase</keyword>
<keyword evidence="5 9" id="KW-0479">Metal-binding</keyword>
<keyword evidence="11" id="KW-0812">Transmembrane</keyword>
<dbReference type="GO" id="GO:0005506">
    <property type="term" value="F:iron ion binding"/>
    <property type="evidence" value="ECO:0007669"/>
    <property type="project" value="InterPro"/>
</dbReference>
<evidence type="ECO:0000256" key="3">
    <source>
        <dbReference type="ARBA" id="ARBA00010617"/>
    </source>
</evidence>
<dbReference type="InterPro" id="IPR001128">
    <property type="entry name" value="Cyt_P450"/>
</dbReference>
<evidence type="ECO:0000256" key="9">
    <source>
        <dbReference type="PIRSR" id="PIRSR602401-1"/>
    </source>
</evidence>
<reference evidence="12" key="1">
    <citation type="submission" date="2021-02" db="EMBL/GenBank/DDBJ databases">
        <title>Psilocybe cubensis genome.</title>
        <authorList>
            <person name="Mckernan K.J."/>
            <person name="Crawford S."/>
            <person name="Trippe A."/>
            <person name="Kane L.T."/>
            <person name="Mclaughlin S."/>
        </authorList>
    </citation>
    <scope>NUCLEOTIDE SEQUENCE [LARGE SCALE GENOMIC DNA]</scope>
    <source>
        <strain evidence="12">MGC-MH-2018</strain>
    </source>
</reference>
<dbReference type="InterPro" id="IPR002401">
    <property type="entry name" value="Cyt_P450_E_grp-I"/>
</dbReference>
<dbReference type="PRINTS" id="PR00463">
    <property type="entry name" value="EP450I"/>
</dbReference>
<dbReference type="GO" id="GO:0004497">
    <property type="term" value="F:monooxygenase activity"/>
    <property type="evidence" value="ECO:0007669"/>
    <property type="project" value="UniProtKB-KW"/>
</dbReference>
<dbReference type="CDD" id="cd11065">
    <property type="entry name" value="CYP64-like"/>
    <property type="match status" value="1"/>
</dbReference>
<dbReference type="Pfam" id="PF00067">
    <property type="entry name" value="p450"/>
    <property type="match status" value="1"/>
</dbReference>
<dbReference type="InterPro" id="IPR036396">
    <property type="entry name" value="Cyt_P450_sf"/>
</dbReference>
<dbReference type="EMBL" id="JAFIQS010000011">
    <property type="protein sequence ID" value="KAG5164824.1"/>
    <property type="molecule type" value="Genomic_DNA"/>
</dbReference>
<dbReference type="GO" id="GO:0020037">
    <property type="term" value="F:heme binding"/>
    <property type="evidence" value="ECO:0007669"/>
    <property type="project" value="InterPro"/>
</dbReference>
<evidence type="ECO:0000256" key="4">
    <source>
        <dbReference type="ARBA" id="ARBA00022617"/>
    </source>
</evidence>
<evidence type="ECO:0000256" key="5">
    <source>
        <dbReference type="ARBA" id="ARBA00022723"/>
    </source>
</evidence>
<evidence type="ECO:0000256" key="11">
    <source>
        <dbReference type="SAM" id="Phobius"/>
    </source>
</evidence>
<accession>A0A8H8CHB6</accession>
<dbReference type="SUPFAM" id="SSF48264">
    <property type="entry name" value="Cytochrome P450"/>
    <property type="match status" value="1"/>
</dbReference>
<keyword evidence="11" id="KW-1133">Transmembrane helix</keyword>
<evidence type="ECO:0000256" key="10">
    <source>
        <dbReference type="RuleBase" id="RU000461"/>
    </source>
</evidence>
<organism evidence="12">
    <name type="scientific">Psilocybe cubensis</name>
    <name type="common">Psychedelic mushroom</name>
    <name type="synonym">Stropharia cubensis</name>
    <dbReference type="NCBI Taxonomy" id="181762"/>
    <lineage>
        <taxon>Eukaryota</taxon>
        <taxon>Fungi</taxon>
        <taxon>Dikarya</taxon>
        <taxon>Basidiomycota</taxon>
        <taxon>Agaricomycotina</taxon>
        <taxon>Agaricomycetes</taxon>
        <taxon>Agaricomycetidae</taxon>
        <taxon>Agaricales</taxon>
        <taxon>Agaricineae</taxon>
        <taxon>Strophariaceae</taxon>
        <taxon>Psilocybe</taxon>
    </lineage>
</organism>
<evidence type="ECO:0000256" key="8">
    <source>
        <dbReference type="ARBA" id="ARBA00023033"/>
    </source>
</evidence>
<sequence length="511" mass="58059">MPLVELLSTAFERLSAYPLLTSSAVALGYVLTVKAVVDKSRKRKRNPKNLPPPPGPKGYPIIGNLFDVPHPADSPHIVYDQWTKKYGDMIYMEVLGQPILILGSLERANDLLDKRSSNYSDRVRMPMVVELMNWGYSMAFIPYGQWWRRHRKAFNEHFHRNMVHMYNPIQIREVRGFLRRLQQSPENFMHHVRHTFAAIIMGITYGITVEDTSDPYISNAEEALQGLVETAIPGSYLVDLIPALLYIPSWFPGASFKRKAAYWSRLNNDVINKPFEYIENELTNDREVVPSVTTSLISRLPEKDDPLYSEERQIAKHATSVAYIAGADTTVSTVQTLFLAMAMYPEALKKAHAELDAVVGPYRLPDYGDCDSLPYINAIVKESMRWNQVLPLAIAHMTTHDDEYDGYFIPRGTVVMPNGWSILHDPEVFPDPMEFKPERYLKDGKLDHTVRSPECAAFGFGRRICPGRHLSDNSLYLIVASTLAVYDIKPAIDEFGNPIKLEAKFTSGFIS</sequence>
<keyword evidence="7 9" id="KW-0408">Iron</keyword>
<protein>
    <recommendedName>
        <fullName evidence="13">O-methylsterigmatocystin oxidoreductase</fullName>
    </recommendedName>
</protein>
<dbReference type="PRINTS" id="PR00385">
    <property type="entry name" value="P450"/>
</dbReference>
<dbReference type="InterPro" id="IPR050364">
    <property type="entry name" value="Cytochrome_P450_fung"/>
</dbReference>
<dbReference type="InterPro" id="IPR017972">
    <property type="entry name" value="Cyt_P450_CS"/>
</dbReference>
<comment type="pathway">
    <text evidence="2">Secondary metabolite biosynthesis.</text>
</comment>
<evidence type="ECO:0000256" key="1">
    <source>
        <dbReference type="ARBA" id="ARBA00001971"/>
    </source>
</evidence>
<name>A0A8H8CHB6_PSICU</name>
<evidence type="ECO:0000313" key="12">
    <source>
        <dbReference type="EMBL" id="KAG5164824.1"/>
    </source>
</evidence>
<dbReference type="AlphaFoldDB" id="A0A8H8CHB6"/>
<evidence type="ECO:0008006" key="13">
    <source>
        <dbReference type="Google" id="ProtNLM"/>
    </source>
</evidence>
<keyword evidence="11" id="KW-0472">Membrane</keyword>
<dbReference type="PANTHER" id="PTHR46300:SF7">
    <property type="entry name" value="P450, PUTATIVE (EUROFUNG)-RELATED"/>
    <property type="match status" value="1"/>
</dbReference>
<feature type="binding site" description="axial binding residue" evidence="9">
    <location>
        <position position="465"/>
    </location>
    <ligand>
        <name>heme</name>
        <dbReference type="ChEBI" id="CHEBI:30413"/>
    </ligand>
    <ligandPart>
        <name>Fe</name>
        <dbReference type="ChEBI" id="CHEBI:18248"/>
    </ligandPart>
</feature>
<dbReference type="PANTHER" id="PTHR46300">
    <property type="entry name" value="P450, PUTATIVE (EUROFUNG)-RELATED-RELATED"/>
    <property type="match status" value="1"/>
</dbReference>
<comment type="similarity">
    <text evidence="3 10">Belongs to the cytochrome P450 family.</text>
</comment>
<comment type="cofactor">
    <cofactor evidence="1 9">
        <name>heme</name>
        <dbReference type="ChEBI" id="CHEBI:30413"/>
    </cofactor>
</comment>
<keyword evidence="4 9" id="KW-0349">Heme</keyword>
<comment type="caution">
    <text evidence="12">The sequence shown here is derived from an EMBL/GenBank/DDBJ whole genome shotgun (WGS) entry which is preliminary data.</text>
</comment>
<dbReference type="PROSITE" id="PS00086">
    <property type="entry name" value="CYTOCHROME_P450"/>
    <property type="match status" value="1"/>
</dbReference>
<keyword evidence="6 10" id="KW-0560">Oxidoreductase</keyword>
<dbReference type="GO" id="GO:0016705">
    <property type="term" value="F:oxidoreductase activity, acting on paired donors, with incorporation or reduction of molecular oxygen"/>
    <property type="evidence" value="ECO:0007669"/>
    <property type="project" value="InterPro"/>
</dbReference>
<dbReference type="Gene3D" id="1.10.630.10">
    <property type="entry name" value="Cytochrome P450"/>
    <property type="match status" value="1"/>
</dbReference>
<feature type="transmembrane region" description="Helical" evidence="11">
    <location>
        <begin position="16"/>
        <end position="37"/>
    </location>
</feature>